<feature type="coiled-coil region" evidence="1">
    <location>
        <begin position="61"/>
        <end position="95"/>
    </location>
</feature>
<feature type="compositionally biased region" description="Basic and acidic residues" evidence="2">
    <location>
        <begin position="230"/>
        <end position="246"/>
    </location>
</feature>
<reference evidence="3" key="1">
    <citation type="journal article" date="2014" name="PLoS ONE">
        <title>Transcriptome-Based Identification of ABC Transporters in the Western Tarnished Plant Bug Lygus hesperus.</title>
        <authorList>
            <person name="Hull J.J."/>
            <person name="Chaney K."/>
            <person name="Geib S.M."/>
            <person name="Fabrick J.A."/>
            <person name="Brent C.S."/>
            <person name="Walsh D."/>
            <person name="Lavine L.C."/>
        </authorList>
    </citation>
    <scope>NUCLEOTIDE SEQUENCE</scope>
</reference>
<reference evidence="3" key="2">
    <citation type="submission" date="2014-07" db="EMBL/GenBank/DDBJ databases">
        <authorList>
            <person name="Hull J."/>
        </authorList>
    </citation>
    <scope>NUCLEOTIDE SEQUENCE</scope>
</reference>
<proteinExistence type="predicted"/>
<evidence type="ECO:0000256" key="1">
    <source>
        <dbReference type="SAM" id="Coils"/>
    </source>
</evidence>
<keyword evidence="1" id="KW-0175">Coiled coil</keyword>
<feature type="compositionally biased region" description="Basic and acidic residues" evidence="2">
    <location>
        <begin position="161"/>
        <end position="171"/>
    </location>
</feature>
<evidence type="ECO:0000256" key="2">
    <source>
        <dbReference type="SAM" id="MobiDB-lite"/>
    </source>
</evidence>
<evidence type="ECO:0000313" key="3">
    <source>
        <dbReference type="EMBL" id="JAG33711.1"/>
    </source>
</evidence>
<protein>
    <submittedName>
        <fullName evidence="3">Uncharacterized protein</fullName>
    </submittedName>
</protein>
<organism evidence="3">
    <name type="scientific">Lygus hesperus</name>
    <name type="common">Western plant bug</name>
    <dbReference type="NCBI Taxonomy" id="30085"/>
    <lineage>
        <taxon>Eukaryota</taxon>
        <taxon>Metazoa</taxon>
        <taxon>Ecdysozoa</taxon>
        <taxon>Arthropoda</taxon>
        <taxon>Hexapoda</taxon>
        <taxon>Insecta</taxon>
        <taxon>Pterygota</taxon>
        <taxon>Neoptera</taxon>
        <taxon>Paraneoptera</taxon>
        <taxon>Hemiptera</taxon>
        <taxon>Heteroptera</taxon>
        <taxon>Panheteroptera</taxon>
        <taxon>Cimicomorpha</taxon>
        <taxon>Miridae</taxon>
        <taxon>Mirini</taxon>
        <taxon>Lygus</taxon>
    </lineage>
</organism>
<feature type="non-terminal residue" evidence="3">
    <location>
        <position position="1"/>
    </location>
</feature>
<gene>
    <name evidence="3" type="ORF">CM83_104552</name>
</gene>
<sequence length="253" mass="29887">LQYTVDYILRPQNQNESFRDYVDNIMKYGLILKSHTPAELIQCVIDGVNTRTRSFFHFQTIPTTLEDLDKLINEVEKLERTNREAHKKSEDLSDLKNFYERKFPSNSFQKYKNNNYSSYQGNKKEMGSQSAYNSKQTYQQTSYNKNSGNRHAKNNYYKGGQKNDDMQKHQNNENNFKKKNPNWNRKFEQPHQMAYMSPQYLPYQPLTYPFYQLPQNPPPCSHASCSDSVPHSEKTEETGEGKDKKMQSKNKKN</sequence>
<accession>A0A0A9YPZ9</accession>
<feature type="compositionally biased region" description="Polar residues" evidence="2">
    <location>
        <begin position="110"/>
        <end position="147"/>
    </location>
</feature>
<dbReference type="EMBL" id="GBHO01009893">
    <property type="protein sequence ID" value="JAG33711.1"/>
    <property type="molecule type" value="Transcribed_RNA"/>
</dbReference>
<name>A0A0A9YPZ9_LYGHE</name>
<feature type="region of interest" description="Disordered" evidence="2">
    <location>
        <begin position="213"/>
        <end position="253"/>
    </location>
</feature>
<feature type="region of interest" description="Disordered" evidence="2">
    <location>
        <begin position="110"/>
        <end position="184"/>
    </location>
</feature>
<dbReference type="AlphaFoldDB" id="A0A0A9YPZ9"/>